<dbReference type="InterPro" id="IPR035783">
    <property type="entry name" value="SPRYD3_SPRY"/>
</dbReference>
<dbReference type="RefSeq" id="XP_013390021.1">
    <property type="nucleotide sequence ID" value="XM_013534567.2"/>
</dbReference>
<dbReference type="CDD" id="cd12908">
    <property type="entry name" value="SPRYD3"/>
    <property type="match status" value="1"/>
</dbReference>
<feature type="domain" description="B30.2/SPRY" evidence="1">
    <location>
        <begin position="83"/>
        <end position="274"/>
    </location>
</feature>
<dbReference type="GeneID" id="106158532"/>
<dbReference type="OMA" id="EEDDTMM"/>
<dbReference type="OrthoDB" id="25503at2759"/>
<protein>
    <submittedName>
        <fullName evidence="3">SPRY domain-containing protein 3 isoform X1</fullName>
    </submittedName>
</protein>
<dbReference type="InterPro" id="IPR050618">
    <property type="entry name" value="Ubq-SigPath_Reg"/>
</dbReference>
<dbReference type="InterPro" id="IPR013320">
    <property type="entry name" value="ConA-like_dom_sf"/>
</dbReference>
<reference evidence="3" key="1">
    <citation type="submission" date="2025-08" db="UniProtKB">
        <authorList>
            <consortium name="RefSeq"/>
        </authorList>
    </citation>
    <scope>IDENTIFICATION</scope>
    <source>
        <tissue evidence="3">Gonads</tissue>
    </source>
</reference>
<evidence type="ECO:0000259" key="1">
    <source>
        <dbReference type="PROSITE" id="PS50188"/>
    </source>
</evidence>
<dbReference type="STRING" id="7574.A0A1S3HWU0"/>
<dbReference type="Gene3D" id="2.60.120.920">
    <property type="match status" value="2"/>
</dbReference>
<dbReference type="Proteomes" id="UP000085678">
    <property type="component" value="Unplaced"/>
</dbReference>
<dbReference type="SUPFAM" id="SSF49899">
    <property type="entry name" value="Concanavalin A-like lectins/glucanases"/>
    <property type="match status" value="2"/>
</dbReference>
<dbReference type="AlphaFoldDB" id="A0A1S3HWU0"/>
<dbReference type="InterPro" id="IPR003877">
    <property type="entry name" value="SPRY_dom"/>
</dbReference>
<sequence length="500" mass="56793">MNPCILRNPITKVRLENTFSENISISRDSFQQVDLSKHYSNRRGDFQCEFKPIYKRKQRGMNNVIERRQILNLLRRHQGRMADLEDGLFHHERIMHQEPIADIPERRKERSERIIVDGDNLRYNAPDEKVGVYIAAQPFTPEHNYFEIEILDTGDAGAIAVGLVHPRYPLDRQPGWNTDSVAYHADDGKLFKANGSGRSFGPKCCIGDRMGCGIKFDQIQREDNPRHLVPVFFTRNGKEIGTLSVPIPVDGFFPAVGMHSEGEEVVINSDAEWHYSDEILMSVDDCEEEWSRLHDIRLNGQILEYTGRGKSIVDVGLAQAKLPLDTAGHYFEIEIVDPGENCYIAIGLARRDYPKHRHPGWNWGSIAYHADDGKIFIGSGIGDKFGPRCQKGDIMGCGILFPRDYSSEHDSDEQDMSPEEMEVNNVYAAPNYASSDSDDEEWWVHRHHMDGGTKVKVFFTRNGKTIGSREVKVPKGGFYPTVGMLSSDEKVRVDLRPLTG</sequence>
<name>A0A1S3HWU0_LINAN</name>
<dbReference type="Pfam" id="PF00622">
    <property type="entry name" value="SPRY"/>
    <property type="match status" value="2"/>
</dbReference>
<evidence type="ECO:0000313" key="3">
    <source>
        <dbReference type="RefSeq" id="XP_013390021.1"/>
    </source>
</evidence>
<dbReference type="InterPro" id="IPR043136">
    <property type="entry name" value="B30.2/SPRY_sf"/>
</dbReference>
<dbReference type="PANTHER" id="PTHR12864">
    <property type="entry name" value="RAN BINDING PROTEIN 9-RELATED"/>
    <property type="match status" value="1"/>
</dbReference>
<evidence type="ECO:0000313" key="2">
    <source>
        <dbReference type="Proteomes" id="UP000085678"/>
    </source>
</evidence>
<keyword evidence="2" id="KW-1185">Reference proteome</keyword>
<dbReference type="InParanoid" id="A0A1S3HWU0"/>
<accession>A0A1S3HWU0</accession>
<gene>
    <name evidence="3" type="primary">LOC106158532</name>
</gene>
<dbReference type="SMART" id="SM00449">
    <property type="entry name" value="SPRY"/>
    <property type="match status" value="2"/>
</dbReference>
<dbReference type="PROSITE" id="PS50188">
    <property type="entry name" value="B302_SPRY"/>
    <property type="match status" value="1"/>
</dbReference>
<dbReference type="KEGG" id="lak:106158532"/>
<dbReference type="InterPro" id="IPR001870">
    <property type="entry name" value="B30.2/SPRY"/>
</dbReference>
<proteinExistence type="predicted"/>
<organism evidence="2 3">
    <name type="scientific">Lingula anatina</name>
    <name type="common">Brachiopod</name>
    <name type="synonym">Lingula unguis</name>
    <dbReference type="NCBI Taxonomy" id="7574"/>
    <lineage>
        <taxon>Eukaryota</taxon>
        <taxon>Metazoa</taxon>
        <taxon>Spiralia</taxon>
        <taxon>Lophotrochozoa</taxon>
        <taxon>Brachiopoda</taxon>
        <taxon>Linguliformea</taxon>
        <taxon>Lingulata</taxon>
        <taxon>Lingulida</taxon>
        <taxon>Linguloidea</taxon>
        <taxon>Lingulidae</taxon>
        <taxon>Lingula</taxon>
    </lineage>
</organism>